<feature type="domain" description="Type I restriction modification DNA specificity" evidence="4">
    <location>
        <begin position="219"/>
        <end position="387"/>
    </location>
</feature>
<evidence type="ECO:0000256" key="1">
    <source>
        <dbReference type="ARBA" id="ARBA00010923"/>
    </source>
</evidence>
<dbReference type="RefSeq" id="WP_388042202.1">
    <property type="nucleotide sequence ID" value="NZ_JBHUEK010000034.1"/>
</dbReference>
<organism evidence="5 6">
    <name type="scientific">Fredinandcohnia salidurans</name>
    <dbReference type="NCBI Taxonomy" id="2595041"/>
    <lineage>
        <taxon>Bacteria</taxon>
        <taxon>Bacillati</taxon>
        <taxon>Bacillota</taxon>
        <taxon>Bacilli</taxon>
        <taxon>Bacillales</taxon>
        <taxon>Bacillaceae</taxon>
        <taxon>Fredinandcohnia</taxon>
    </lineage>
</organism>
<comment type="similarity">
    <text evidence="1">Belongs to the type-I restriction system S methylase family.</text>
</comment>
<feature type="domain" description="Type I restriction modification DNA specificity" evidence="4">
    <location>
        <begin position="4"/>
        <end position="188"/>
    </location>
</feature>
<dbReference type="EC" id="3.1.21.-" evidence="5"/>
<dbReference type="Proteomes" id="UP001597227">
    <property type="component" value="Unassembled WGS sequence"/>
</dbReference>
<comment type="caution">
    <text evidence="5">The sequence shown here is derived from an EMBL/GenBank/DDBJ whole genome shotgun (WGS) entry which is preliminary data.</text>
</comment>
<protein>
    <submittedName>
        <fullName evidence="5">Restriction endonuclease subunit S</fullName>
        <ecNumber evidence="5">3.1.21.-</ecNumber>
    </submittedName>
</protein>
<dbReference type="InterPro" id="IPR000055">
    <property type="entry name" value="Restrct_endonuc_typeI_TRD"/>
</dbReference>
<dbReference type="EMBL" id="JBHUEK010000034">
    <property type="protein sequence ID" value="MFD1781614.1"/>
    <property type="molecule type" value="Genomic_DNA"/>
</dbReference>
<dbReference type="SUPFAM" id="SSF116734">
    <property type="entry name" value="DNA methylase specificity domain"/>
    <property type="match status" value="2"/>
</dbReference>
<keyword evidence="5" id="KW-0540">Nuclease</keyword>
<keyword evidence="6" id="KW-1185">Reference proteome</keyword>
<keyword evidence="2" id="KW-0680">Restriction system</keyword>
<name>A0ABW4MWQ8_9BACI</name>
<reference evidence="6" key="1">
    <citation type="journal article" date="2019" name="Int. J. Syst. Evol. Microbiol.">
        <title>The Global Catalogue of Microorganisms (GCM) 10K type strain sequencing project: providing services to taxonomists for standard genome sequencing and annotation.</title>
        <authorList>
            <consortium name="The Broad Institute Genomics Platform"/>
            <consortium name="The Broad Institute Genome Sequencing Center for Infectious Disease"/>
            <person name="Wu L."/>
            <person name="Ma J."/>
        </authorList>
    </citation>
    <scope>NUCLEOTIDE SEQUENCE [LARGE SCALE GENOMIC DNA]</scope>
    <source>
        <strain evidence="6">CCUG 15531</strain>
    </source>
</reference>
<dbReference type="Gene3D" id="3.90.220.20">
    <property type="entry name" value="DNA methylase specificity domains"/>
    <property type="match status" value="2"/>
</dbReference>
<evidence type="ECO:0000313" key="6">
    <source>
        <dbReference type="Proteomes" id="UP001597227"/>
    </source>
</evidence>
<evidence type="ECO:0000259" key="4">
    <source>
        <dbReference type="Pfam" id="PF01420"/>
    </source>
</evidence>
<keyword evidence="3" id="KW-0238">DNA-binding</keyword>
<keyword evidence="5" id="KW-0255">Endonuclease</keyword>
<dbReference type="InterPro" id="IPR044946">
    <property type="entry name" value="Restrct_endonuc_typeI_TRD_sf"/>
</dbReference>
<keyword evidence="5" id="KW-0378">Hydrolase</keyword>
<dbReference type="Pfam" id="PF01420">
    <property type="entry name" value="Methylase_S"/>
    <property type="match status" value="2"/>
</dbReference>
<dbReference type="PANTHER" id="PTHR30408">
    <property type="entry name" value="TYPE-1 RESTRICTION ENZYME ECOKI SPECIFICITY PROTEIN"/>
    <property type="match status" value="1"/>
</dbReference>
<evidence type="ECO:0000256" key="2">
    <source>
        <dbReference type="ARBA" id="ARBA00022747"/>
    </source>
</evidence>
<gene>
    <name evidence="5" type="ORF">ACFSFW_23485</name>
</gene>
<dbReference type="PANTHER" id="PTHR30408:SF12">
    <property type="entry name" value="TYPE I RESTRICTION ENZYME MJAVIII SPECIFICITY SUBUNIT"/>
    <property type="match status" value="1"/>
</dbReference>
<dbReference type="GO" id="GO:0016787">
    <property type="term" value="F:hydrolase activity"/>
    <property type="evidence" value="ECO:0007669"/>
    <property type="project" value="UniProtKB-KW"/>
</dbReference>
<evidence type="ECO:0000256" key="3">
    <source>
        <dbReference type="ARBA" id="ARBA00023125"/>
    </source>
</evidence>
<sequence>MFPVVQLGKIANFTNGGAWSQEEYSSTGIPVVRVSDISNGRIDLSQCKYLPLTSLEKYRKHLLFKDDLIIATVGSHKTQQSSVVGKHAIVTVSEENALLNQNAVKITPTDENILDKKYLRFVGSSHYFKNFIAEHARGSANQARIAISELKKMKIPLPSINIQRSIGEVLSTLEEKIMLNQQMNKTLELIAKTLYKEWFVDFGPFRDNDFEESKLGFIPKGWRIGCIGDIAKVKNGFAFKSSMWQKNGVPVIKIGNITPPFVNINGVDFVSEDIAAKTSDFLLDAGDLLIGMTGAYIGKTAILPKFTQKSLLNQRVGKFVSNIEGLNTIPLVYLLSTMESFKEQIRFKATGSAQPNISGKGVESIECLIPTENVLSEFIRIIEPIYYSMIKHQNEIIQLNQTRDFLLPRLLSGEIELKDKIFEEVL</sequence>
<dbReference type="InterPro" id="IPR052021">
    <property type="entry name" value="Type-I_RS_S_subunit"/>
</dbReference>
<evidence type="ECO:0000313" key="5">
    <source>
        <dbReference type="EMBL" id="MFD1781614.1"/>
    </source>
</evidence>
<dbReference type="GO" id="GO:0004519">
    <property type="term" value="F:endonuclease activity"/>
    <property type="evidence" value="ECO:0007669"/>
    <property type="project" value="UniProtKB-KW"/>
</dbReference>
<proteinExistence type="inferred from homology"/>
<accession>A0ABW4MWQ8</accession>
<dbReference type="CDD" id="cd17278">
    <property type="entry name" value="RMtype1_S_LdeBORF1052P-TRD2-CR2"/>
    <property type="match status" value="1"/>
</dbReference>